<dbReference type="InterPro" id="IPR036142">
    <property type="entry name" value="ENT_dom-like_sf"/>
</dbReference>
<evidence type="ECO:0000259" key="4">
    <source>
        <dbReference type="PROSITE" id="PS51138"/>
    </source>
</evidence>
<feature type="compositionally biased region" description="Polar residues" evidence="3">
    <location>
        <begin position="583"/>
        <end position="593"/>
    </location>
</feature>
<feature type="compositionally biased region" description="Basic and acidic residues" evidence="3">
    <location>
        <begin position="222"/>
        <end position="243"/>
    </location>
</feature>
<feature type="compositionally biased region" description="Polar residues" evidence="3">
    <location>
        <begin position="637"/>
        <end position="658"/>
    </location>
</feature>
<feature type="compositionally biased region" description="Basic and acidic residues" evidence="3">
    <location>
        <begin position="198"/>
        <end position="207"/>
    </location>
</feature>
<dbReference type="PANTHER" id="PTHR16500:SF3">
    <property type="entry name" value="BRCA2-INTERACTING TRANSCRIPTIONAL REPRESSOR EMSY"/>
    <property type="match status" value="1"/>
</dbReference>
<feature type="compositionally biased region" description="Low complexity" evidence="3">
    <location>
        <begin position="246"/>
        <end position="269"/>
    </location>
</feature>
<reference evidence="6" key="1">
    <citation type="submission" date="2022-10" db="EMBL/GenBank/DDBJ databases">
        <title>Genome assembly of Pristionchus species.</title>
        <authorList>
            <person name="Yoshida K."/>
            <person name="Sommer R.J."/>
        </authorList>
    </citation>
    <scope>NUCLEOTIDE SEQUENCE [LARGE SCALE GENOMIC DNA]</scope>
    <source>
        <strain evidence="6">RS5460</strain>
    </source>
</reference>
<feature type="compositionally biased region" description="Low complexity" evidence="3">
    <location>
        <begin position="750"/>
        <end position="769"/>
    </location>
</feature>
<dbReference type="PROSITE" id="PS51138">
    <property type="entry name" value="ENT"/>
    <property type="match status" value="1"/>
</dbReference>
<evidence type="ECO:0000313" key="6">
    <source>
        <dbReference type="Proteomes" id="UP001328107"/>
    </source>
</evidence>
<feature type="compositionally biased region" description="Basic and acidic residues" evidence="3">
    <location>
        <begin position="366"/>
        <end position="386"/>
    </location>
</feature>
<feature type="region of interest" description="Disordered" evidence="3">
    <location>
        <begin position="490"/>
        <end position="567"/>
    </location>
</feature>
<dbReference type="GO" id="GO:0006355">
    <property type="term" value="P:regulation of DNA-templated transcription"/>
    <property type="evidence" value="ECO:0007669"/>
    <property type="project" value="InterPro"/>
</dbReference>
<dbReference type="Pfam" id="PF03735">
    <property type="entry name" value="ENT"/>
    <property type="match status" value="1"/>
</dbReference>
<dbReference type="InterPro" id="IPR005491">
    <property type="entry name" value="ENT_dom"/>
</dbReference>
<dbReference type="GO" id="GO:0005654">
    <property type="term" value="C:nucleoplasm"/>
    <property type="evidence" value="ECO:0007669"/>
    <property type="project" value="TreeGrafter"/>
</dbReference>
<feature type="compositionally biased region" description="Pro residues" evidence="3">
    <location>
        <begin position="772"/>
        <end position="787"/>
    </location>
</feature>
<dbReference type="Gene3D" id="1.10.1240.40">
    <property type="entry name" value="ENT domain"/>
    <property type="match status" value="1"/>
</dbReference>
<evidence type="ECO:0000256" key="2">
    <source>
        <dbReference type="ARBA" id="ARBA00023242"/>
    </source>
</evidence>
<comment type="caution">
    <text evidence="5">The sequence shown here is derived from an EMBL/GenBank/DDBJ whole genome shotgun (WGS) entry which is preliminary data.</text>
</comment>
<dbReference type="Proteomes" id="UP001328107">
    <property type="component" value="Unassembled WGS sequence"/>
</dbReference>
<dbReference type="SMART" id="SM01191">
    <property type="entry name" value="ENT"/>
    <property type="match status" value="1"/>
</dbReference>
<feature type="compositionally biased region" description="Low complexity" evidence="3">
    <location>
        <begin position="733"/>
        <end position="743"/>
    </location>
</feature>
<feature type="region of interest" description="Disordered" evidence="3">
    <location>
        <begin position="583"/>
        <end position="683"/>
    </location>
</feature>
<feature type="region of interest" description="Disordered" evidence="3">
    <location>
        <begin position="725"/>
        <end position="792"/>
    </location>
</feature>
<feature type="compositionally biased region" description="Basic residues" evidence="3">
    <location>
        <begin position="211"/>
        <end position="221"/>
    </location>
</feature>
<dbReference type="PANTHER" id="PTHR16500">
    <property type="entry name" value="BRCA2-INTERACTING TRANSCRIPTIONAL REPRESSOR EMSY"/>
    <property type="match status" value="1"/>
</dbReference>
<keyword evidence="6" id="KW-1185">Reference proteome</keyword>
<evidence type="ECO:0000256" key="1">
    <source>
        <dbReference type="ARBA" id="ARBA00004123"/>
    </source>
</evidence>
<keyword evidence="2" id="KW-0539">Nucleus</keyword>
<feature type="compositionally biased region" description="Basic and acidic residues" evidence="3">
    <location>
        <begin position="1048"/>
        <end position="1059"/>
    </location>
</feature>
<feature type="region of interest" description="Disordered" evidence="3">
    <location>
        <begin position="806"/>
        <end position="858"/>
    </location>
</feature>
<feature type="compositionally biased region" description="Polar residues" evidence="3">
    <location>
        <begin position="351"/>
        <end position="360"/>
    </location>
</feature>
<feature type="compositionally biased region" description="Polar residues" evidence="3">
    <location>
        <begin position="270"/>
        <end position="280"/>
    </location>
</feature>
<dbReference type="SUPFAM" id="SSF158639">
    <property type="entry name" value="ENT-like"/>
    <property type="match status" value="1"/>
</dbReference>
<name>A0AAN5C8H0_9BILA</name>
<feature type="region of interest" description="Disordered" evidence="3">
    <location>
        <begin position="970"/>
        <end position="999"/>
    </location>
</feature>
<accession>A0AAN5C8H0</accession>
<evidence type="ECO:0000313" key="5">
    <source>
        <dbReference type="EMBL" id="GMR32271.1"/>
    </source>
</evidence>
<comment type="subcellular location">
    <subcellularLocation>
        <location evidence="1">Nucleus</location>
    </subcellularLocation>
</comment>
<dbReference type="InterPro" id="IPR033482">
    <property type="entry name" value="EMSY"/>
</dbReference>
<evidence type="ECO:0000256" key="3">
    <source>
        <dbReference type="SAM" id="MobiDB-lite"/>
    </source>
</evidence>
<proteinExistence type="predicted"/>
<protein>
    <recommendedName>
        <fullName evidence="4">ENT domain-containing protein</fullName>
    </recommendedName>
</protein>
<feature type="compositionally biased region" description="Low complexity" evidence="3">
    <location>
        <begin position="516"/>
        <end position="552"/>
    </location>
</feature>
<dbReference type="EMBL" id="BTRK01000001">
    <property type="protein sequence ID" value="GMR32271.1"/>
    <property type="molecule type" value="Genomic_DNA"/>
</dbReference>
<feature type="region of interest" description="Disordered" evidence="3">
    <location>
        <begin position="1026"/>
        <end position="1067"/>
    </location>
</feature>
<sequence length="1067" mass="112175">MTDIKEEPFQEPEEDYWENLDVNDCSYLLRTLEREAYTAVVNALRAKGPPSEHTFLLLDHLRSALSINDELGRAEIRRAAFDPKLCKLSNVLNPNYDTCTEWSGCSLESRGFVEAGPSRGKPFANTSSNSIADQLLRLATARNENINRSKGRSLELLSLPHKPFVPERLRLLLRETDRVEERIPPPLEIESPSSVVADGERKSRSEGRPPPAKKRRQRMSKGKKELPPELKKEKSPKPEEELLIHPSVLDTPSSSSTTVPPLTPVPSTTAVNASANSESAGSVIISPGRPPQSGDAMRTWVSKIHEKEVAASAAKRNGVIVSHDESSELSIPYTLSDDSAKKKRRPRTALQDLSSSNSCARTRPFQFDKDDKSGNKTERGNPDKRSSAKRTPPIGFGPAISVASVLAAAGPAGSSPSTPVARPETLAGYGVRNGLLTDSPSSTISTPAILAGYGSGGGKISTPIGAQARKGQVTPNATRTPGRYFVSNSGVVGSSSSSQAVKLPSASSGLGGRTASLGSQQLSSLHGISSGSPFTQKATASNSNSSVNSTSGGSTGSGIGASSSSSSHSVSALPLEVVGHDYTSASNADSSRSGPLVKGDTTGEVRQSPKLVPRPRLVNPPLRSPSHSLNGVPPSVSLHSTPTGTPSGALQRAASMSTFRARSGSRGASSGGVPSGERMATNMNEPVTDGMVQATVHNIMLEAAQKECANGKRATVLMRENGLLSRHSPVPVPSSQPVQQQPSYAVCRPSTSSDGTTTAASSTTSSGMTRDPAPPAPPAPPSPPPVNKTPILAALSTPPAVGSLTTGYAPILSQPPPSLSSSSSDTNRARGGMDSPHLGGGVSSSSSSTSFPHIPNSVPTADEMRQILLSLTPNIIGQEQRQQVVHNFNQIKPDIIPDPQLIPSGASTSAVNVATATALPRPAQRQYRLQPDGMNYTEFNVDTAQSYKSLASDGTPMQYSVSREELYDQGVLPRPSTSGMGLSEENRITQQPQASSHPFLLQHSHQAAATAAAQLGVPSSFSIPSISGTGGMDWIGGESEQQSSSDPPRTEKTEEKDILEQSCMELG</sequence>
<gene>
    <name evidence="5" type="ORF">PMAYCL1PPCAC_02466</name>
</gene>
<feature type="domain" description="ENT" evidence="4">
    <location>
        <begin position="25"/>
        <end position="110"/>
    </location>
</feature>
<dbReference type="AlphaFoldDB" id="A0AAN5C8H0"/>
<feature type="compositionally biased region" description="Low complexity" evidence="3">
    <location>
        <begin position="609"/>
        <end position="626"/>
    </location>
</feature>
<feature type="region of interest" description="Disordered" evidence="3">
    <location>
        <begin position="183"/>
        <end position="395"/>
    </location>
</feature>
<organism evidence="5 6">
    <name type="scientific">Pristionchus mayeri</name>
    <dbReference type="NCBI Taxonomy" id="1317129"/>
    <lineage>
        <taxon>Eukaryota</taxon>
        <taxon>Metazoa</taxon>
        <taxon>Ecdysozoa</taxon>
        <taxon>Nematoda</taxon>
        <taxon>Chromadorea</taxon>
        <taxon>Rhabditida</taxon>
        <taxon>Rhabditina</taxon>
        <taxon>Diplogasteromorpha</taxon>
        <taxon>Diplogasteroidea</taxon>
        <taxon>Neodiplogasteridae</taxon>
        <taxon>Pristionchus</taxon>
    </lineage>
</organism>